<name>A0A067JLZ1_JATCU</name>
<protein>
    <submittedName>
        <fullName evidence="2">Uncharacterized protein</fullName>
    </submittedName>
</protein>
<dbReference type="AlphaFoldDB" id="A0A067JLZ1"/>
<gene>
    <name evidence="2" type="ORF">JCGZ_00102</name>
</gene>
<feature type="region of interest" description="Disordered" evidence="1">
    <location>
        <begin position="196"/>
        <end position="217"/>
    </location>
</feature>
<proteinExistence type="predicted"/>
<evidence type="ECO:0000313" key="3">
    <source>
        <dbReference type="Proteomes" id="UP000027138"/>
    </source>
</evidence>
<dbReference type="EMBL" id="KK915200">
    <property type="protein sequence ID" value="KDP23813.1"/>
    <property type="molecule type" value="Genomic_DNA"/>
</dbReference>
<organism evidence="2 3">
    <name type="scientific">Jatropha curcas</name>
    <name type="common">Barbados nut</name>
    <dbReference type="NCBI Taxonomy" id="180498"/>
    <lineage>
        <taxon>Eukaryota</taxon>
        <taxon>Viridiplantae</taxon>
        <taxon>Streptophyta</taxon>
        <taxon>Embryophyta</taxon>
        <taxon>Tracheophyta</taxon>
        <taxon>Spermatophyta</taxon>
        <taxon>Magnoliopsida</taxon>
        <taxon>eudicotyledons</taxon>
        <taxon>Gunneridae</taxon>
        <taxon>Pentapetalae</taxon>
        <taxon>rosids</taxon>
        <taxon>fabids</taxon>
        <taxon>Malpighiales</taxon>
        <taxon>Euphorbiaceae</taxon>
        <taxon>Crotonoideae</taxon>
        <taxon>Jatropheae</taxon>
        <taxon>Jatropha</taxon>
    </lineage>
</organism>
<reference evidence="2 3" key="1">
    <citation type="journal article" date="2014" name="PLoS ONE">
        <title>Global Analysis of Gene Expression Profiles in Physic Nut (Jatropha curcas L.) Seedlings Exposed to Salt Stress.</title>
        <authorList>
            <person name="Zhang L."/>
            <person name="Zhang C."/>
            <person name="Wu P."/>
            <person name="Chen Y."/>
            <person name="Li M."/>
            <person name="Jiang H."/>
            <person name="Wu G."/>
        </authorList>
    </citation>
    <scope>NUCLEOTIDE SEQUENCE [LARGE SCALE GENOMIC DNA]</scope>
    <source>
        <strain evidence="3">cv. GZQX0401</strain>
        <tissue evidence="2">Young leaves</tissue>
    </source>
</reference>
<dbReference type="Proteomes" id="UP000027138">
    <property type="component" value="Unassembled WGS sequence"/>
</dbReference>
<evidence type="ECO:0000313" key="2">
    <source>
        <dbReference type="EMBL" id="KDP23813.1"/>
    </source>
</evidence>
<evidence type="ECO:0000256" key="1">
    <source>
        <dbReference type="SAM" id="MobiDB-lite"/>
    </source>
</evidence>
<accession>A0A067JLZ1</accession>
<keyword evidence="3" id="KW-1185">Reference proteome</keyword>
<sequence length="217" mass="24046">MTDTFHTPVRKWAVTPAEFAILTMIHFGSHPLEVDLSLLSPELPLCLEMYRGDFDDEPFQVDYDKEVYKGGPSNFEKEIQQDVYCSGELLIAFGAIVHVMAIFDFDEYCLSYADMLDSVDIVDQTLKGGSSGTDCRTTSRGQSFEVDREEDFHYDIDLEACLNLAEGMGAGFGPISKLVNSSRTFATVGVSSSGHMPPFEPGASPLDHLSPHLRPEF</sequence>